<name>A0ABW1MJP6_9ACTN</name>
<evidence type="ECO:0000259" key="4">
    <source>
        <dbReference type="PROSITE" id="PS51077"/>
    </source>
</evidence>
<dbReference type="InterPro" id="IPR014757">
    <property type="entry name" value="Tscrpt_reg_IclR_C"/>
</dbReference>
<dbReference type="Proteomes" id="UP001596139">
    <property type="component" value="Unassembled WGS sequence"/>
</dbReference>
<protein>
    <submittedName>
        <fullName evidence="6">IclR family transcriptional regulator</fullName>
    </submittedName>
</protein>
<reference evidence="7" key="1">
    <citation type="journal article" date="2019" name="Int. J. Syst. Evol. Microbiol.">
        <title>The Global Catalogue of Microorganisms (GCM) 10K type strain sequencing project: providing services to taxonomists for standard genome sequencing and annotation.</title>
        <authorList>
            <consortium name="The Broad Institute Genomics Platform"/>
            <consortium name="The Broad Institute Genome Sequencing Center for Infectious Disease"/>
            <person name="Wu L."/>
            <person name="Ma J."/>
        </authorList>
    </citation>
    <scope>NUCLEOTIDE SEQUENCE [LARGE SCALE GENOMIC DNA]</scope>
    <source>
        <strain evidence="7">CGMCC 1.15180</strain>
    </source>
</reference>
<evidence type="ECO:0000259" key="5">
    <source>
        <dbReference type="PROSITE" id="PS51078"/>
    </source>
</evidence>
<dbReference type="InterPro" id="IPR029016">
    <property type="entry name" value="GAF-like_dom_sf"/>
</dbReference>
<organism evidence="6 7">
    <name type="scientific">Streptomyces ochraceiscleroticus</name>
    <dbReference type="NCBI Taxonomy" id="47761"/>
    <lineage>
        <taxon>Bacteria</taxon>
        <taxon>Bacillati</taxon>
        <taxon>Actinomycetota</taxon>
        <taxon>Actinomycetes</taxon>
        <taxon>Kitasatosporales</taxon>
        <taxon>Streptomycetaceae</taxon>
        <taxon>Streptomyces</taxon>
    </lineage>
</organism>
<evidence type="ECO:0000256" key="2">
    <source>
        <dbReference type="ARBA" id="ARBA00023125"/>
    </source>
</evidence>
<feature type="domain" description="IclR-ED" evidence="5">
    <location>
        <begin position="70"/>
        <end position="248"/>
    </location>
</feature>
<dbReference type="PANTHER" id="PTHR30136:SF24">
    <property type="entry name" value="HTH-TYPE TRANSCRIPTIONAL REPRESSOR ALLR"/>
    <property type="match status" value="1"/>
</dbReference>
<feature type="domain" description="HTH iclR-type" evidence="4">
    <location>
        <begin position="8"/>
        <end position="69"/>
    </location>
</feature>
<proteinExistence type="predicted"/>
<evidence type="ECO:0000313" key="7">
    <source>
        <dbReference type="Proteomes" id="UP001596139"/>
    </source>
</evidence>
<gene>
    <name evidence="6" type="ORF">ACFP4F_12910</name>
</gene>
<dbReference type="PANTHER" id="PTHR30136">
    <property type="entry name" value="HELIX-TURN-HELIX TRANSCRIPTIONAL REGULATOR, ICLR FAMILY"/>
    <property type="match status" value="1"/>
</dbReference>
<dbReference type="EMBL" id="JBHSPX010000004">
    <property type="protein sequence ID" value="MFC6063449.1"/>
    <property type="molecule type" value="Genomic_DNA"/>
</dbReference>
<dbReference type="SUPFAM" id="SSF55781">
    <property type="entry name" value="GAF domain-like"/>
    <property type="match status" value="1"/>
</dbReference>
<dbReference type="InterPro" id="IPR050707">
    <property type="entry name" value="HTH_MetabolicPath_Reg"/>
</dbReference>
<dbReference type="InterPro" id="IPR036388">
    <property type="entry name" value="WH-like_DNA-bd_sf"/>
</dbReference>
<dbReference type="SUPFAM" id="SSF46785">
    <property type="entry name" value="Winged helix' DNA-binding domain"/>
    <property type="match status" value="1"/>
</dbReference>
<dbReference type="SMART" id="SM00346">
    <property type="entry name" value="HTH_ICLR"/>
    <property type="match status" value="1"/>
</dbReference>
<keyword evidence="1" id="KW-0805">Transcription regulation</keyword>
<dbReference type="PROSITE" id="PS51077">
    <property type="entry name" value="HTH_ICLR"/>
    <property type="match status" value="1"/>
</dbReference>
<keyword evidence="7" id="KW-1185">Reference proteome</keyword>
<sequence length="249" mass="26615">MARSTSGESLLTRAVRIFDAFGPEATALTVTEIARRARLPRATAGRLVEELVRHGLLRRDGRRRIRIGVRFWELAQRASPTLTLREAAMPFMADLHAVVGHSTQLGVLDGAEVLFVERLTAPGAVVNITRIAGRLPLHASSTGLVLLAHAPADFQERILGGPLPAFTDHTLTDARTLRATLAEIRHRGHALCAGHLHEDAAGVAVSVRAPDGRVAAALGCVVPNDATAHSPVRLLQLAARGVERTLAGR</sequence>
<dbReference type="InterPro" id="IPR005471">
    <property type="entry name" value="Tscrpt_reg_IclR_N"/>
</dbReference>
<dbReference type="RefSeq" id="WP_031059490.1">
    <property type="nucleotide sequence ID" value="NZ_JBHSPX010000004.1"/>
</dbReference>
<evidence type="ECO:0000313" key="6">
    <source>
        <dbReference type="EMBL" id="MFC6063449.1"/>
    </source>
</evidence>
<dbReference type="PROSITE" id="PS51078">
    <property type="entry name" value="ICLR_ED"/>
    <property type="match status" value="1"/>
</dbReference>
<dbReference type="Pfam" id="PF01614">
    <property type="entry name" value="IclR_C"/>
    <property type="match status" value="1"/>
</dbReference>
<dbReference type="Gene3D" id="1.10.10.10">
    <property type="entry name" value="Winged helix-like DNA-binding domain superfamily/Winged helix DNA-binding domain"/>
    <property type="match status" value="1"/>
</dbReference>
<comment type="caution">
    <text evidence="6">The sequence shown here is derived from an EMBL/GenBank/DDBJ whole genome shotgun (WGS) entry which is preliminary data.</text>
</comment>
<dbReference type="InterPro" id="IPR036390">
    <property type="entry name" value="WH_DNA-bd_sf"/>
</dbReference>
<keyword evidence="2" id="KW-0238">DNA-binding</keyword>
<dbReference type="Gene3D" id="3.30.450.40">
    <property type="match status" value="1"/>
</dbReference>
<accession>A0ABW1MJP6</accession>
<evidence type="ECO:0000256" key="1">
    <source>
        <dbReference type="ARBA" id="ARBA00023015"/>
    </source>
</evidence>
<dbReference type="Pfam" id="PF09339">
    <property type="entry name" value="HTH_IclR"/>
    <property type="match status" value="1"/>
</dbReference>
<evidence type="ECO:0000256" key="3">
    <source>
        <dbReference type="ARBA" id="ARBA00023163"/>
    </source>
</evidence>
<keyword evidence="3" id="KW-0804">Transcription</keyword>